<protein>
    <recommendedName>
        <fullName evidence="1">Aminoglycoside phosphotransferase domain-containing protein</fullName>
    </recommendedName>
</protein>
<comment type="caution">
    <text evidence="2">The sequence shown here is derived from an EMBL/GenBank/DDBJ whole genome shotgun (WGS) entry which is preliminary data.</text>
</comment>
<evidence type="ECO:0000313" key="3">
    <source>
        <dbReference type="Proteomes" id="UP000287352"/>
    </source>
</evidence>
<gene>
    <name evidence="2" type="ORF">KTT_43090</name>
</gene>
<dbReference type="InterPro" id="IPR051678">
    <property type="entry name" value="AGP_Transferase"/>
</dbReference>
<keyword evidence="3" id="KW-1185">Reference proteome</keyword>
<dbReference type="AlphaFoldDB" id="A0A402A5R7"/>
<reference evidence="3" key="1">
    <citation type="submission" date="2018-12" db="EMBL/GenBank/DDBJ databases">
        <title>Tengunoibacter tsumagoiensis gen. nov., sp. nov., Dictyobacter kobayashii sp. nov., D. alpinus sp. nov., and D. joshuensis sp. nov. and description of Dictyobacteraceae fam. nov. within the order Ktedonobacterales isolated from Tengu-no-mugimeshi.</title>
        <authorList>
            <person name="Wang C.M."/>
            <person name="Zheng Y."/>
            <person name="Sakai Y."/>
            <person name="Toyoda A."/>
            <person name="Minakuchi Y."/>
            <person name="Abe K."/>
            <person name="Yokota A."/>
            <person name="Yabe S."/>
        </authorList>
    </citation>
    <scope>NUCLEOTIDE SEQUENCE [LARGE SCALE GENOMIC DNA]</scope>
    <source>
        <strain evidence="3">Uno3</strain>
    </source>
</reference>
<sequence length="267" mass="30818">MTAIEIERPDHQIQTIVVRQHGSIDLARNPQIAADEYKLLQYLESAGLNSPKPYYFDQSGKLLSTPYIVIEYIDGEAGPQAAPDFSRQFAHQLARIHQLTHATTELSFLPQQAEIADNNIYKRPEKLDTTLNEELIRNTLERAWPRPQQNPSVLLHGDFWPGNTLWKNGRLIATIDWEDAQIGDPLVDLANSRLEILWSLGRDAMQKFTQQYQALTTLSYSNLPYWDLYSALKPAFKLAEWAGDEKQEEKMRKEHQWFVEQALKKLS</sequence>
<dbReference type="SUPFAM" id="SSF56112">
    <property type="entry name" value="Protein kinase-like (PK-like)"/>
    <property type="match status" value="1"/>
</dbReference>
<dbReference type="Pfam" id="PF01636">
    <property type="entry name" value="APH"/>
    <property type="match status" value="1"/>
</dbReference>
<evidence type="ECO:0000313" key="2">
    <source>
        <dbReference type="EMBL" id="GCE14450.1"/>
    </source>
</evidence>
<evidence type="ECO:0000259" key="1">
    <source>
        <dbReference type="Pfam" id="PF01636"/>
    </source>
</evidence>
<dbReference type="InterPro" id="IPR011009">
    <property type="entry name" value="Kinase-like_dom_sf"/>
</dbReference>
<dbReference type="PANTHER" id="PTHR21310">
    <property type="entry name" value="AMINOGLYCOSIDE PHOSPHOTRANSFERASE-RELATED-RELATED"/>
    <property type="match status" value="1"/>
</dbReference>
<proteinExistence type="predicted"/>
<organism evidence="2 3">
    <name type="scientific">Tengunoibacter tsumagoiensis</name>
    <dbReference type="NCBI Taxonomy" id="2014871"/>
    <lineage>
        <taxon>Bacteria</taxon>
        <taxon>Bacillati</taxon>
        <taxon>Chloroflexota</taxon>
        <taxon>Ktedonobacteria</taxon>
        <taxon>Ktedonobacterales</taxon>
        <taxon>Dictyobacteraceae</taxon>
        <taxon>Tengunoibacter</taxon>
    </lineage>
</organism>
<feature type="domain" description="Aminoglycoside phosphotransferase" evidence="1">
    <location>
        <begin position="28"/>
        <end position="193"/>
    </location>
</feature>
<name>A0A402A5R7_9CHLR</name>
<dbReference type="InterPro" id="IPR002575">
    <property type="entry name" value="Aminoglycoside_PTrfase"/>
</dbReference>
<dbReference type="Proteomes" id="UP000287352">
    <property type="component" value="Unassembled WGS sequence"/>
</dbReference>
<accession>A0A402A5R7</accession>
<dbReference type="Gene3D" id="3.90.1200.10">
    <property type="match status" value="1"/>
</dbReference>
<dbReference type="EMBL" id="BIFR01000002">
    <property type="protein sequence ID" value="GCE14450.1"/>
    <property type="molecule type" value="Genomic_DNA"/>
</dbReference>